<accession>B9RY89</accession>
<dbReference type="GO" id="GO:0045087">
    <property type="term" value="P:innate immune response"/>
    <property type="evidence" value="ECO:0007669"/>
    <property type="project" value="InterPro"/>
</dbReference>
<keyword evidence="4" id="KW-1185">Reference proteome</keyword>
<organism evidence="3 4">
    <name type="scientific">Ricinus communis</name>
    <name type="common">Castor bean</name>
    <dbReference type="NCBI Taxonomy" id="3988"/>
    <lineage>
        <taxon>Eukaryota</taxon>
        <taxon>Viridiplantae</taxon>
        <taxon>Streptophyta</taxon>
        <taxon>Embryophyta</taxon>
        <taxon>Tracheophyta</taxon>
        <taxon>Spermatophyta</taxon>
        <taxon>Magnoliopsida</taxon>
        <taxon>eudicotyledons</taxon>
        <taxon>Gunneridae</taxon>
        <taxon>Pentapetalae</taxon>
        <taxon>rosids</taxon>
        <taxon>fabids</taxon>
        <taxon>Malpighiales</taxon>
        <taxon>Euphorbiaceae</taxon>
        <taxon>Acalyphoideae</taxon>
        <taxon>Acalypheae</taxon>
        <taxon>Ricinus</taxon>
    </lineage>
</organism>
<evidence type="ECO:0000256" key="1">
    <source>
        <dbReference type="SAM" id="MobiDB-lite"/>
    </source>
</evidence>
<dbReference type="Proteomes" id="UP000008311">
    <property type="component" value="Unassembled WGS sequence"/>
</dbReference>
<feature type="chain" id="PRO_5002888806" evidence="2">
    <location>
        <begin position="36"/>
        <end position="106"/>
    </location>
</feature>
<feature type="compositionally biased region" description="Polar residues" evidence="1">
    <location>
        <begin position="49"/>
        <end position="59"/>
    </location>
</feature>
<evidence type="ECO:0000313" key="3">
    <source>
        <dbReference type="EMBL" id="EEF43598.1"/>
    </source>
</evidence>
<evidence type="ECO:0000313" key="4">
    <source>
        <dbReference type="Proteomes" id="UP000008311"/>
    </source>
</evidence>
<dbReference type="EMBL" id="EQ973830">
    <property type="protein sequence ID" value="EEF43598.1"/>
    <property type="molecule type" value="Genomic_DNA"/>
</dbReference>
<sequence length="106" mass="11288">MTGILGLVSPNCSSRSAALLLLFLWSLILFKSSEAHQLKLAATATTSLKGVQDSPSRLTIRSIKHSGPSPSGPGHRSTNVPFSRPTRDRSGPSPGIGHGYFRGMHH</sequence>
<dbReference type="AlphaFoldDB" id="B9RY89"/>
<dbReference type="GO" id="GO:0050793">
    <property type="term" value="P:regulation of developmental process"/>
    <property type="evidence" value="ECO:0007669"/>
    <property type="project" value="InterPro"/>
</dbReference>
<dbReference type="PANTHER" id="PTHR34663:SF21">
    <property type="entry name" value="PROTEIN, PUTATIVE-RELATED"/>
    <property type="match status" value="1"/>
</dbReference>
<evidence type="ECO:0000256" key="2">
    <source>
        <dbReference type="SAM" id="SignalP"/>
    </source>
</evidence>
<dbReference type="PANTHER" id="PTHR34663">
    <property type="entry name" value="OS06G0637400 PROTEIN"/>
    <property type="match status" value="1"/>
</dbReference>
<reference evidence="4" key="1">
    <citation type="journal article" date="2010" name="Nat. Biotechnol.">
        <title>Draft genome sequence of the oilseed species Ricinus communis.</title>
        <authorList>
            <person name="Chan A.P."/>
            <person name="Crabtree J."/>
            <person name="Zhao Q."/>
            <person name="Lorenzi H."/>
            <person name="Orvis J."/>
            <person name="Puiu D."/>
            <person name="Melake-Berhan A."/>
            <person name="Jones K.M."/>
            <person name="Redman J."/>
            <person name="Chen G."/>
            <person name="Cahoon E.B."/>
            <person name="Gedil M."/>
            <person name="Stanke M."/>
            <person name="Haas B.J."/>
            <person name="Wortman J.R."/>
            <person name="Fraser-Liggett C.M."/>
            <person name="Ravel J."/>
            <person name="Rabinowicz P.D."/>
        </authorList>
    </citation>
    <scope>NUCLEOTIDE SEQUENCE [LARGE SCALE GENOMIC DNA]</scope>
    <source>
        <strain evidence="4">cv. Hale</strain>
    </source>
</reference>
<dbReference type="InterPro" id="IPR044700">
    <property type="entry name" value="PIP2/PIPL1"/>
</dbReference>
<feature type="region of interest" description="Disordered" evidence="1">
    <location>
        <begin position="49"/>
        <end position="106"/>
    </location>
</feature>
<feature type="signal peptide" evidence="2">
    <location>
        <begin position="1"/>
        <end position="35"/>
    </location>
</feature>
<keyword evidence="2" id="KW-0732">Signal</keyword>
<name>B9RY89_RICCO</name>
<proteinExistence type="predicted"/>
<protein>
    <submittedName>
        <fullName evidence="3">Uncharacterized protein</fullName>
    </submittedName>
</protein>
<gene>
    <name evidence="3" type="ORF">RCOM_0811330</name>
</gene>
<dbReference type="InParanoid" id="B9RY89"/>